<protein>
    <submittedName>
        <fullName evidence="2">Uncharacterized protein</fullName>
    </submittedName>
</protein>
<organism evidence="2 3">
    <name type="scientific">Antarcticibacterium flavum</name>
    <dbReference type="NCBI Taxonomy" id="2058175"/>
    <lineage>
        <taxon>Bacteria</taxon>
        <taxon>Pseudomonadati</taxon>
        <taxon>Bacteroidota</taxon>
        <taxon>Flavobacteriia</taxon>
        <taxon>Flavobacteriales</taxon>
        <taxon>Flavobacteriaceae</taxon>
        <taxon>Antarcticibacterium</taxon>
    </lineage>
</organism>
<keyword evidence="3" id="KW-1185">Reference proteome</keyword>
<reference evidence="2 3" key="1">
    <citation type="submission" date="2019-06" db="EMBL/GenBank/DDBJ databases">
        <title>Complete genome sequence of Antarcticibacterium flavum KCTC 52984T from an Antarctic marine sediment.</title>
        <authorList>
            <person name="Lee Y.M."/>
            <person name="Shin S.C."/>
        </authorList>
    </citation>
    <scope>NUCLEOTIDE SEQUENCE [LARGE SCALE GENOMIC DNA]</scope>
    <source>
        <strain evidence="2 3">KCTC 52984</strain>
    </source>
</reference>
<dbReference type="KEGG" id="afla:FHG64_11615"/>
<feature type="transmembrane region" description="Helical" evidence="1">
    <location>
        <begin position="261"/>
        <end position="283"/>
    </location>
</feature>
<sequence>MRTPGIIFILSLLIILAAIGNAIPAILNAFPPQPWSFQNIYGDAIEIYGSGTYRNDSVFSALGFLSQDIIMLFLVIPLLILCMVLYLKRKEKAAGPGLMALIGFILYAYSSLSLSAYYNHYFLLYILAFSASFYTLILLFGEVQLSVAIVKKLPNKFPGIFLIVSGVITLIIWGVPLILAVFDGLVPGLVFHYTTLVTHALDLAIIVPASIVGGILILKRNAVGYKIAFPLLGIIIFLLPVILLSSYLQYKQGVIFSPAEVAGPITGFLLLGLLGIWIMIKILRILKKNDLKNLSS</sequence>
<dbReference type="AlphaFoldDB" id="A0A5B7X5S3"/>
<dbReference type="EMBL" id="CP040812">
    <property type="protein sequence ID" value="QCY69993.1"/>
    <property type="molecule type" value="Genomic_DNA"/>
</dbReference>
<accession>A0A5B7X5S3</accession>
<dbReference type="RefSeq" id="WP_139066557.1">
    <property type="nucleotide sequence ID" value="NZ_CP040812.1"/>
</dbReference>
<evidence type="ECO:0000256" key="1">
    <source>
        <dbReference type="SAM" id="Phobius"/>
    </source>
</evidence>
<evidence type="ECO:0000313" key="2">
    <source>
        <dbReference type="EMBL" id="QCY69993.1"/>
    </source>
</evidence>
<dbReference type="Proteomes" id="UP000309016">
    <property type="component" value="Chromosome"/>
</dbReference>
<name>A0A5B7X5S3_9FLAO</name>
<evidence type="ECO:0000313" key="3">
    <source>
        <dbReference type="Proteomes" id="UP000309016"/>
    </source>
</evidence>
<feature type="transmembrane region" description="Helical" evidence="1">
    <location>
        <begin position="227"/>
        <end position="249"/>
    </location>
</feature>
<feature type="transmembrane region" description="Helical" evidence="1">
    <location>
        <begin position="69"/>
        <end position="87"/>
    </location>
</feature>
<feature type="transmembrane region" description="Helical" evidence="1">
    <location>
        <begin position="199"/>
        <end position="218"/>
    </location>
</feature>
<keyword evidence="1" id="KW-0472">Membrane</keyword>
<feature type="transmembrane region" description="Helical" evidence="1">
    <location>
        <begin position="99"/>
        <end position="118"/>
    </location>
</feature>
<keyword evidence="1" id="KW-0812">Transmembrane</keyword>
<dbReference type="OrthoDB" id="3260635at2"/>
<feature type="transmembrane region" description="Helical" evidence="1">
    <location>
        <begin position="124"/>
        <end position="145"/>
    </location>
</feature>
<keyword evidence="1" id="KW-1133">Transmembrane helix</keyword>
<proteinExistence type="predicted"/>
<feature type="transmembrane region" description="Helical" evidence="1">
    <location>
        <begin position="157"/>
        <end position="179"/>
    </location>
</feature>
<gene>
    <name evidence="2" type="ORF">FHG64_11615</name>
</gene>